<dbReference type="PRINTS" id="PR00992">
    <property type="entry name" value="ALARACEMASE"/>
</dbReference>
<dbReference type="PROSITE" id="PS00395">
    <property type="entry name" value="ALANINE_RACEMASE"/>
    <property type="match status" value="1"/>
</dbReference>
<sequence length="366" mass="37998">MMREALVDPSAIEHNVRALRATAQTREFIAVVKADGYGHGALTAARAAIAGGASRLGVADLAEALELRAAGIGVPIIAWLHTADADFAPALAADVEIGVSSLDQLRRVVSHAASTAPAVHIKFETGLGRNGASPREWGAIIAEASELERAGRLRVEGLFSHVSGASEADDLAQLALFEGAIAAAQDAGLSPRIRHLAATAAAIDLPSTRLDAIRAGIGVYGLSPFDDRSSADLGLRPAMTVRAPIAAVRHVKAGQGASYGYDYRAERDTTFALVPLGYADGVPRQASNAGPVRIHGQKFRVAGRVAMDQFVVDVGDTPVEVGDLAVLFGDPLTGAPSATDWADAAGTINYEIVTRIGPRVPRTTAN</sequence>
<reference evidence="8" key="1">
    <citation type="journal article" date="2014" name="Int. J. Syst. Evol. Microbiol.">
        <title>Complete genome sequence of Corynebacterium casei LMG S-19264T (=DSM 44701T), isolated from a smear-ripened cheese.</title>
        <authorList>
            <consortium name="US DOE Joint Genome Institute (JGI-PGF)"/>
            <person name="Walter F."/>
            <person name="Albersmeier A."/>
            <person name="Kalinowski J."/>
            <person name="Ruckert C."/>
        </authorList>
    </citation>
    <scope>NUCLEOTIDE SEQUENCE</scope>
    <source>
        <strain evidence="8">CGMCC 1.15152</strain>
    </source>
</reference>
<dbReference type="GO" id="GO:0005829">
    <property type="term" value="C:cytosol"/>
    <property type="evidence" value="ECO:0007669"/>
    <property type="project" value="TreeGrafter"/>
</dbReference>
<proteinExistence type="inferred from homology"/>
<dbReference type="Proteomes" id="UP000633205">
    <property type="component" value="Unassembled WGS sequence"/>
</dbReference>
<evidence type="ECO:0000256" key="4">
    <source>
        <dbReference type="HAMAP-Rule" id="MF_01201"/>
    </source>
</evidence>
<dbReference type="GO" id="GO:0030632">
    <property type="term" value="P:D-alanine biosynthetic process"/>
    <property type="evidence" value="ECO:0007669"/>
    <property type="project" value="UniProtKB-UniRule"/>
</dbReference>
<keyword evidence="2 4" id="KW-0663">Pyridoxal phosphate</keyword>
<evidence type="ECO:0000256" key="1">
    <source>
        <dbReference type="ARBA" id="ARBA00001933"/>
    </source>
</evidence>
<dbReference type="NCBIfam" id="TIGR00492">
    <property type="entry name" value="alr"/>
    <property type="match status" value="1"/>
</dbReference>
<evidence type="ECO:0000256" key="2">
    <source>
        <dbReference type="ARBA" id="ARBA00022898"/>
    </source>
</evidence>
<feature type="binding site" evidence="4 6">
    <location>
        <position position="307"/>
    </location>
    <ligand>
        <name>substrate</name>
    </ligand>
</feature>
<evidence type="ECO:0000259" key="7">
    <source>
        <dbReference type="SMART" id="SM01005"/>
    </source>
</evidence>
<comment type="similarity">
    <text evidence="4">Belongs to the alanine racemase family.</text>
</comment>
<dbReference type="SMART" id="SM01005">
    <property type="entry name" value="Ala_racemase_C"/>
    <property type="match status" value="1"/>
</dbReference>
<feature type="domain" description="Alanine racemase C-terminal" evidence="7">
    <location>
        <begin position="238"/>
        <end position="365"/>
    </location>
</feature>
<comment type="caution">
    <text evidence="8">The sequence shown here is derived from an EMBL/GenBank/DDBJ whole genome shotgun (WGS) entry which is preliminary data.</text>
</comment>
<dbReference type="RefSeq" id="WP_188712994.1">
    <property type="nucleotide sequence ID" value="NZ_BMHO01000002.1"/>
</dbReference>
<comment type="pathway">
    <text evidence="4">Amino-acid biosynthesis; D-alanine biosynthesis; D-alanine from L-alanine: step 1/1.</text>
</comment>
<feature type="active site" description="Proton acceptor; specific for D-alanine" evidence="4">
    <location>
        <position position="33"/>
    </location>
</feature>
<dbReference type="GO" id="GO:0030170">
    <property type="term" value="F:pyridoxal phosphate binding"/>
    <property type="evidence" value="ECO:0007669"/>
    <property type="project" value="UniProtKB-UniRule"/>
</dbReference>
<evidence type="ECO:0000313" key="9">
    <source>
        <dbReference type="Proteomes" id="UP000633205"/>
    </source>
</evidence>
<dbReference type="InterPro" id="IPR000821">
    <property type="entry name" value="Ala_racemase"/>
</dbReference>
<protein>
    <recommendedName>
        <fullName evidence="4">Alanine racemase</fullName>
        <ecNumber evidence="4">5.1.1.1</ecNumber>
    </recommendedName>
</protein>
<dbReference type="EC" id="5.1.1.1" evidence="4"/>
<evidence type="ECO:0000256" key="3">
    <source>
        <dbReference type="ARBA" id="ARBA00023235"/>
    </source>
</evidence>
<dbReference type="InterPro" id="IPR001608">
    <property type="entry name" value="Ala_racemase_N"/>
</dbReference>
<dbReference type="EMBL" id="BMHO01000002">
    <property type="protein sequence ID" value="GGD44862.1"/>
    <property type="molecule type" value="Genomic_DNA"/>
</dbReference>
<evidence type="ECO:0000256" key="6">
    <source>
        <dbReference type="PIRSR" id="PIRSR600821-52"/>
    </source>
</evidence>
<dbReference type="FunFam" id="3.20.20.10:FF:000002">
    <property type="entry name" value="Alanine racemase"/>
    <property type="match status" value="1"/>
</dbReference>
<dbReference type="InterPro" id="IPR009006">
    <property type="entry name" value="Ala_racemase/Decarboxylase_C"/>
</dbReference>
<dbReference type="Pfam" id="PF01168">
    <property type="entry name" value="Ala_racemase_N"/>
    <property type="match status" value="1"/>
</dbReference>
<dbReference type="Gene3D" id="3.20.20.10">
    <property type="entry name" value="Alanine racemase"/>
    <property type="match status" value="1"/>
</dbReference>
<evidence type="ECO:0000313" key="8">
    <source>
        <dbReference type="EMBL" id="GGD44862.1"/>
    </source>
</evidence>
<dbReference type="SUPFAM" id="SSF51419">
    <property type="entry name" value="PLP-binding barrel"/>
    <property type="match status" value="1"/>
</dbReference>
<comment type="cofactor">
    <cofactor evidence="1 4 5">
        <name>pyridoxal 5'-phosphate</name>
        <dbReference type="ChEBI" id="CHEBI:597326"/>
    </cofactor>
</comment>
<dbReference type="GO" id="GO:0009252">
    <property type="term" value="P:peptidoglycan biosynthetic process"/>
    <property type="evidence" value="ECO:0007669"/>
    <property type="project" value="TreeGrafter"/>
</dbReference>
<gene>
    <name evidence="8" type="primary">alr</name>
    <name evidence="8" type="ORF">GCM10010915_27650</name>
</gene>
<reference evidence="8" key="2">
    <citation type="submission" date="2020-09" db="EMBL/GenBank/DDBJ databases">
        <authorList>
            <person name="Sun Q."/>
            <person name="Zhou Y."/>
        </authorList>
    </citation>
    <scope>NUCLEOTIDE SEQUENCE</scope>
    <source>
        <strain evidence="8">CGMCC 1.15152</strain>
    </source>
</reference>
<feature type="active site" description="Proton acceptor; specific for L-alanine" evidence="4">
    <location>
        <position position="259"/>
    </location>
</feature>
<dbReference type="InterPro" id="IPR020622">
    <property type="entry name" value="Ala_racemase_pyridoxalP-BS"/>
</dbReference>
<dbReference type="CDD" id="cd00430">
    <property type="entry name" value="PLPDE_III_AR"/>
    <property type="match status" value="1"/>
</dbReference>
<dbReference type="HAMAP" id="MF_01201">
    <property type="entry name" value="Ala_racemase"/>
    <property type="match status" value="1"/>
</dbReference>
<comment type="catalytic activity">
    <reaction evidence="4">
        <text>L-alanine = D-alanine</text>
        <dbReference type="Rhea" id="RHEA:20249"/>
        <dbReference type="ChEBI" id="CHEBI:57416"/>
        <dbReference type="ChEBI" id="CHEBI:57972"/>
        <dbReference type="EC" id="5.1.1.1"/>
    </reaction>
</comment>
<feature type="modified residue" description="N6-(pyridoxal phosphate)lysine" evidence="4 5">
    <location>
        <position position="33"/>
    </location>
</feature>
<dbReference type="PANTHER" id="PTHR30511:SF0">
    <property type="entry name" value="ALANINE RACEMASE, CATABOLIC-RELATED"/>
    <property type="match status" value="1"/>
</dbReference>
<dbReference type="Gene3D" id="2.40.37.10">
    <property type="entry name" value="Lyase, Ornithine Decarboxylase, Chain A, domain 1"/>
    <property type="match status" value="1"/>
</dbReference>
<accession>A0A916YHW1</accession>
<dbReference type="GO" id="GO:0008784">
    <property type="term" value="F:alanine racemase activity"/>
    <property type="evidence" value="ECO:0007669"/>
    <property type="project" value="UniProtKB-UniRule"/>
</dbReference>
<dbReference type="AlphaFoldDB" id="A0A916YHW1"/>
<comment type="function">
    <text evidence="4">Catalyzes the interconversion of L-alanine and D-alanine. May also act on other amino acids.</text>
</comment>
<dbReference type="InterPro" id="IPR029066">
    <property type="entry name" value="PLP-binding_barrel"/>
</dbReference>
<dbReference type="InterPro" id="IPR011079">
    <property type="entry name" value="Ala_racemase_C"/>
</dbReference>
<feature type="binding site" evidence="4 6">
    <location>
        <position position="129"/>
    </location>
    <ligand>
        <name>substrate</name>
    </ligand>
</feature>
<keyword evidence="9" id="KW-1185">Reference proteome</keyword>
<dbReference type="Pfam" id="PF00842">
    <property type="entry name" value="Ala_racemase_C"/>
    <property type="match status" value="1"/>
</dbReference>
<dbReference type="PANTHER" id="PTHR30511">
    <property type="entry name" value="ALANINE RACEMASE"/>
    <property type="match status" value="1"/>
</dbReference>
<evidence type="ECO:0000256" key="5">
    <source>
        <dbReference type="PIRSR" id="PIRSR600821-50"/>
    </source>
</evidence>
<dbReference type="SUPFAM" id="SSF50621">
    <property type="entry name" value="Alanine racemase C-terminal domain-like"/>
    <property type="match status" value="1"/>
</dbReference>
<keyword evidence="3 4" id="KW-0413">Isomerase</keyword>
<organism evidence="8 9">
    <name type="scientific">Microbacterium faecale</name>
    <dbReference type="NCBI Taxonomy" id="1804630"/>
    <lineage>
        <taxon>Bacteria</taxon>
        <taxon>Bacillati</taxon>
        <taxon>Actinomycetota</taxon>
        <taxon>Actinomycetes</taxon>
        <taxon>Micrococcales</taxon>
        <taxon>Microbacteriaceae</taxon>
        <taxon>Microbacterium</taxon>
    </lineage>
</organism>
<name>A0A916YHW1_9MICO</name>